<evidence type="ECO:0000313" key="3">
    <source>
        <dbReference type="EMBL" id="PJJ72464.1"/>
    </source>
</evidence>
<keyword evidence="4" id="KW-1185">Reference proteome</keyword>
<dbReference type="InterPro" id="IPR028349">
    <property type="entry name" value="PafC-like"/>
</dbReference>
<gene>
    <name evidence="3" type="ORF">CLV46_2036</name>
</gene>
<dbReference type="PANTHER" id="PTHR34580">
    <property type="match status" value="1"/>
</dbReference>
<dbReference type="Gene3D" id="1.10.10.10">
    <property type="entry name" value="Winged helix-like DNA-binding domain superfamily/Winged helix DNA-binding domain"/>
    <property type="match status" value="1"/>
</dbReference>
<sequence>MLALLSLLQTGRDWSGAALAERLGVTPRTVRRDVDRLRLLGYRIAATKGPDGGYRLAAGSELPPLMFDDAQAVAIAVALQNAPSSGVEIAEAAERALATVRQVMPSRLRHRVDGIRFSGSAGEARVDPAVLEAVSAAVRDARTLRFDYAGSSAAPRRVHPHEVVARDGRWYLIAWEPEREEWRIYRLDRMTPRVPTGPGFPRRSLPTGDPGTFLSARFKGSDDEDRWPCVGRVVLDLPIEDVAPWLPAGEIERLSPASTRVSVGAWSWTGVLASVARFDAPFRIEGPPELADAARALGARLAEAAG</sequence>
<dbReference type="PANTHER" id="PTHR34580:SF3">
    <property type="entry name" value="PROTEIN PAFB"/>
    <property type="match status" value="1"/>
</dbReference>
<dbReference type="Proteomes" id="UP000228758">
    <property type="component" value="Unassembled WGS sequence"/>
</dbReference>
<dbReference type="PIRSF" id="PIRSF016838">
    <property type="entry name" value="PafC"/>
    <property type="match status" value="1"/>
</dbReference>
<dbReference type="SUPFAM" id="SSF46785">
    <property type="entry name" value="Winged helix' DNA-binding domain"/>
    <property type="match status" value="1"/>
</dbReference>
<dbReference type="EMBL" id="PGFF01000001">
    <property type="protein sequence ID" value="PJJ72464.1"/>
    <property type="molecule type" value="Genomic_DNA"/>
</dbReference>
<feature type="domain" description="Helix-turn-helix type 11" evidence="1">
    <location>
        <begin position="3"/>
        <end position="55"/>
    </location>
</feature>
<evidence type="ECO:0000259" key="2">
    <source>
        <dbReference type="Pfam" id="PF13280"/>
    </source>
</evidence>
<dbReference type="InterPro" id="IPR051534">
    <property type="entry name" value="CBASS_pafABC_assoc_protein"/>
</dbReference>
<name>A0A2M9CKQ2_9MICO</name>
<feature type="domain" description="WYL" evidence="2">
    <location>
        <begin position="130"/>
        <end position="191"/>
    </location>
</feature>
<dbReference type="InterPro" id="IPR013196">
    <property type="entry name" value="HTH_11"/>
</dbReference>
<comment type="caution">
    <text evidence="3">The sequence shown here is derived from an EMBL/GenBank/DDBJ whole genome shotgun (WGS) entry which is preliminary data.</text>
</comment>
<dbReference type="Pfam" id="PF13280">
    <property type="entry name" value="WYL"/>
    <property type="match status" value="1"/>
</dbReference>
<evidence type="ECO:0000313" key="4">
    <source>
        <dbReference type="Proteomes" id="UP000228758"/>
    </source>
</evidence>
<dbReference type="InterPro" id="IPR036388">
    <property type="entry name" value="WH-like_DNA-bd_sf"/>
</dbReference>
<protein>
    <submittedName>
        <fullName evidence="3">HTH domain-containing protein</fullName>
    </submittedName>
</protein>
<evidence type="ECO:0000259" key="1">
    <source>
        <dbReference type="Pfam" id="PF08279"/>
    </source>
</evidence>
<dbReference type="InterPro" id="IPR036390">
    <property type="entry name" value="WH_DNA-bd_sf"/>
</dbReference>
<proteinExistence type="predicted"/>
<dbReference type="PROSITE" id="PS52050">
    <property type="entry name" value="WYL"/>
    <property type="match status" value="1"/>
</dbReference>
<dbReference type="AlphaFoldDB" id="A0A2M9CKQ2"/>
<reference evidence="3 4" key="1">
    <citation type="submission" date="2017-11" db="EMBL/GenBank/DDBJ databases">
        <title>Genomic Encyclopedia of Archaeal and Bacterial Type Strains, Phase II (KMG-II): From Individual Species to Whole Genera.</title>
        <authorList>
            <person name="Goeker M."/>
        </authorList>
    </citation>
    <scope>NUCLEOTIDE SEQUENCE [LARGE SCALE GENOMIC DNA]</scope>
    <source>
        <strain evidence="3 4">DSM 27393</strain>
    </source>
</reference>
<dbReference type="InterPro" id="IPR026881">
    <property type="entry name" value="WYL_dom"/>
</dbReference>
<dbReference type="Pfam" id="PF08279">
    <property type="entry name" value="HTH_11"/>
    <property type="match status" value="1"/>
</dbReference>
<organism evidence="3 4">
    <name type="scientific">Diaminobutyricimonas aerilata</name>
    <dbReference type="NCBI Taxonomy" id="1162967"/>
    <lineage>
        <taxon>Bacteria</taxon>
        <taxon>Bacillati</taxon>
        <taxon>Actinomycetota</taxon>
        <taxon>Actinomycetes</taxon>
        <taxon>Micrococcales</taxon>
        <taxon>Microbacteriaceae</taxon>
        <taxon>Diaminobutyricimonas</taxon>
    </lineage>
</organism>
<accession>A0A2M9CKQ2</accession>